<dbReference type="Proteomes" id="UP000464374">
    <property type="component" value="Chromosome"/>
</dbReference>
<evidence type="ECO:0000313" key="1">
    <source>
        <dbReference type="EMBL" id="QHX43704.1"/>
    </source>
</evidence>
<dbReference type="PANTHER" id="PTHR41317:SF1">
    <property type="entry name" value="PD-(D_E)XK NUCLEASE FAMILY TRANSPOSASE"/>
    <property type="match status" value="1"/>
</dbReference>
<dbReference type="InterPro" id="IPR010106">
    <property type="entry name" value="RpnA"/>
</dbReference>
<accession>A0A6P1Y2J1</accession>
<dbReference type="KEGG" id="trz:GWP43_09935"/>
<dbReference type="Pfam" id="PF12784">
    <property type="entry name" value="PDDEXK_2"/>
    <property type="match status" value="1"/>
</dbReference>
<dbReference type="AlphaFoldDB" id="A0A6P1Y2J1"/>
<sequence length="272" mass="30950">MTQKPFEDLTISDDFMFCKVMEYAPICKEFLEILFSVKIEKITYLSPQNTVTTNSEAKTVRLDVLVKDKAGTSYDIEMQVGNEYNIPKRMRYYQSVLDVAFLDKGYSYKALNDSFIIFICLFDPIGSNKAIYTFENICIEDKSVPLQDGTKKIILNAGAFKETGNEELRGFLQYVKTGKVTTAYTGRIEQMIQAVKRNEQLRKEYHILPAALMDAFDEGEARGKSIGLAEGEIRGSRRKAFETARLMKQADCDISFIEKMTGLSKEDIEAIN</sequence>
<proteinExistence type="predicted"/>
<organism evidence="1 2">
    <name type="scientific">Treponema vincentii</name>
    <dbReference type="NCBI Taxonomy" id="69710"/>
    <lineage>
        <taxon>Bacteria</taxon>
        <taxon>Pseudomonadati</taxon>
        <taxon>Spirochaetota</taxon>
        <taxon>Spirochaetia</taxon>
        <taxon>Spirochaetales</taxon>
        <taxon>Treponemataceae</taxon>
        <taxon>Treponema</taxon>
    </lineage>
</organism>
<dbReference type="RefSeq" id="WP_162664017.1">
    <property type="nucleotide sequence ID" value="NZ_CP048020.1"/>
</dbReference>
<reference evidence="1 2" key="1">
    <citation type="submission" date="2020-01" db="EMBL/GenBank/DDBJ databases">
        <title>Complete genome sequence of a human oral phylogroup 1 Treponema sp. strain ATCC 700766, originally isolated from periodontitis dental plaque.</title>
        <authorList>
            <person name="Chan Y."/>
            <person name="Huo Y.-B."/>
            <person name="Yu X.-L."/>
            <person name="Zeng H."/>
            <person name="Leung W.-K."/>
            <person name="Watt R.M."/>
        </authorList>
    </citation>
    <scope>NUCLEOTIDE SEQUENCE [LARGE SCALE GENOMIC DNA]</scope>
    <source>
        <strain evidence="1 2">OMZ 804</strain>
    </source>
</reference>
<protein>
    <submittedName>
        <fullName evidence="1">Rpn family recombination-promoting nuclease/putative transposase</fullName>
    </submittedName>
</protein>
<dbReference type="PANTHER" id="PTHR41317">
    <property type="entry name" value="PD-(D_E)XK NUCLEASE FAMILY TRANSPOSASE"/>
    <property type="match status" value="1"/>
</dbReference>
<evidence type="ECO:0000313" key="2">
    <source>
        <dbReference type="Proteomes" id="UP000464374"/>
    </source>
</evidence>
<gene>
    <name evidence="1" type="ORF">GWP43_09935</name>
</gene>
<dbReference type="NCBIfam" id="TIGR01784">
    <property type="entry name" value="T_den_put_tspse"/>
    <property type="match status" value="1"/>
</dbReference>
<dbReference type="EMBL" id="CP048020">
    <property type="protein sequence ID" value="QHX43704.1"/>
    <property type="molecule type" value="Genomic_DNA"/>
</dbReference>
<name>A0A6P1Y2J1_9SPIR</name>